<dbReference type="InterPro" id="IPR014512">
    <property type="entry name" value="O_gly_hydro"/>
</dbReference>
<evidence type="ECO:0000313" key="2">
    <source>
        <dbReference type="Proteomes" id="UP001501243"/>
    </source>
</evidence>
<keyword evidence="1" id="KW-0378">Hydrolase</keyword>
<dbReference type="PANTHER" id="PTHR47791">
    <property type="entry name" value="MEIOTICALLY UP-REGULATED GENE 191 PROTEIN"/>
    <property type="match status" value="1"/>
</dbReference>
<proteinExistence type="predicted"/>
<evidence type="ECO:0000313" key="1">
    <source>
        <dbReference type="EMBL" id="GAA4495942.1"/>
    </source>
</evidence>
<sequence length="386" mass="42909">MFMRFFRVEASALLGLVCLASCHEKVDDAITPPAPKPVAVTANWSARADSAQAALNQYFWAPTDQYYLQNNLGKPDFNYWWQAHGLDILLDGYQRTKSADYTAKMQQLQQGTKQKNGNTFLNTYYDDMAWEALANLRAFQLTQDPSYKATALLLWSDLKGGWNTSQGGGIAWRKTQLDYKNTPANAPVAILAARLYQLDRNPDDLAWAQKIYDWEKKTLVDPTSGFVWDGINANGDGQTNKTWKFTYNQGVFIGAGLELYRATQQSTYLDDANRTAGFVLNDSQLSPGGILHDEGGGDGGLFKGILVRYLALLATEPSVPAATRANYVSFLKFNGESLYKQGTRKPQYLFNTSWTAQPGGTVDGSTQMSGVMLFEVMADLQARKLL</sequence>
<dbReference type="InterPro" id="IPR005198">
    <property type="entry name" value="Glyco_hydro_76"/>
</dbReference>
<reference evidence="2" key="1">
    <citation type="journal article" date="2019" name="Int. J. Syst. Evol. Microbiol.">
        <title>The Global Catalogue of Microorganisms (GCM) 10K type strain sequencing project: providing services to taxonomists for standard genome sequencing and annotation.</title>
        <authorList>
            <consortium name="The Broad Institute Genomics Platform"/>
            <consortium name="The Broad Institute Genome Sequencing Center for Infectious Disease"/>
            <person name="Wu L."/>
            <person name="Ma J."/>
        </authorList>
    </citation>
    <scope>NUCLEOTIDE SEQUENCE [LARGE SCALE GENOMIC DNA]</scope>
    <source>
        <strain evidence="2">JCM 17841</strain>
    </source>
</reference>
<dbReference type="EMBL" id="BAABGQ010000004">
    <property type="protein sequence ID" value="GAA4495942.1"/>
    <property type="molecule type" value="Genomic_DNA"/>
</dbReference>
<dbReference type="InterPro" id="IPR053169">
    <property type="entry name" value="MUG_Protein"/>
</dbReference>
<dbReference type="PIRSF" id="PIRSF021505">
    <property type="entry name" value="O_gly_hdrol"/>
    <property type="match status" value="1"/>
</dbReference>
<dbReference type="Pfam" id="PF03663">
    <property type="entry name" value="Glyco_hydro_76"/>
    <property type="match status" value="1"/>
</dbReference>
<dbReference type="PANTHER" id="PTHR47791:SF3">
    <property type="entry name" value="MEIOTICALLY UP-REGULATED GENE 191 PROTEIN"/>
    <property type="match status" value="1"/>
</dbReference>
<keyword evidence="2" id="KW-1185">Reference proteome</keyword>
<dbReference type="Gene3D" id="1.50.10.20">
    <property type="match status" value="1"/>
</dbReference>
<gene>
    <name evidence="1" type="ORF">GCM10023172_08530</name>
</gene>
<dbReference type="SUPFAM" id="SSF48208">
    <property type="entry name" value="Six-hairpin glycosidases"/>
    <property type="match status" value="1"/>
</dbReference>
<name>A0ABP8Q452_9BACT</name>
<dbReference type="GO" id="GO:0016787">
    <property type="term" value="F:hydrolase activity"/>
    <property type="evidence" value="ECO:0007669"/>
    <property type="project" value="UniProtKB-KW"/>
</dbReference>
<organism evidence="1 2">
    <name type="scientific">Hymenobacter ginsengisoli</name>
    <dbReference type="NCBI Taxonomy" id="1051626"/>
    <lineage>
        <taxon>Bacteria</taxon>
        <taxon>Pseudomonadati</taxon>
        <taxon>Bacteroidota</taxon>
        <taxon>Cytophagia</taxon>
        <taxon>Cytophagales</taxon>
        <taxon>Hymenobacteraceae</taxon>
        <taxon>Hymenobacter</taxon>
    </lineage>
</organism>
<dbReference type="InterPro" id="IPR008928">
    <property type="entry name" value="6-hairpin_glycosidase_sf"/>
</dbReference>
<dbReference type="Proteomes" id="UP001501243">
    <property type="component" value="Unassembled WGS sequence"/>
</dbReference>
<comment type="caution">
    <text evidence="1">The sequence shown here is derived from an EMBL/GenBank/DDBJ whole genome shotgun (WGS) entry which is preliminary data.</text>
</comment>
<accession>A0ABP8Q452</accession>
<protein>
    <submittedName>
        <fullName evidence="1">Glycoside hydrolase family 76 protein</fullName>
    </submittedName>
</protein>